<dbReference type="InterPro" id="IPR029017">
    <property type="entry name" value="Enolase-like_N"/>
</dbReference>
<keyword evidence="6 9" id="KW-0460">Magnesium</keyword>
<dbReference type="Pfam" id="PF00113">
    <property type="entry name" value="Enolase_C"/>
    <property type="match status" value="1"/>
</dbReference>
<evidence type="ECO:0000256" key="7">
    <source>
        <dbReference type="ARBA" id="ARBA00023152"/>
    </source>
</evidence>
<dbReference type="SMART" id="SM01193">
    <property type="entry name" value="Enolase_N"/>
    <property type="match status" value="1"/>
</dbReference>
<dbReference type="GO" id="GO:0000015">
    <property type="term" value="C:phosphopyruvate hydratase complex"/>
    <property type="evidence" value="ECO:0007669"/>
    <property type="project" value="InterPro"/>
</dbReference>
<keyword evidence="5 9" id="KW-0964">Secreted</keyword>
<dbReference type="SUPFAM" id="SSF51604">
    <property type="entry name" value="Enolase C-terminal domain-like"/>
    <property type="match status" value="1"/>
</dbReference>
<reference evidence="15 16" key="1">
    <citation type="journal article" date="2015" name="Nature">
        <title>rRNA introns, odd ribosomes, and small enigmatic genomes across a large radiation of phyla.</title>
        <authorList>
            <person name="Brown C.T."/>
            <person name="Hug L.A."/>
            <person name="Thomas B.C."/>
            <person name="Sharon I."/>
            <person name="Castelle C.J."/>
            <person name="Singh A."/>
            <person name="Wilkins M.J."/>
            <person name="Williams K.H."/>
            <person name="Banfield J.F."/>
        </authorList>
    </citation>
    <scope>NUCLEOTIDE SEQUENCE [LARGE SCALE GENOMIC DNA]</scope>
</reference>
<keyword evidence="9" id="KW-0963">Cytoplasm</keyword>
<evidence type="ECO:0000256" key="6">
    <source>
        <dbReference type="ARBA" id="ARBA00022842"/>
    </source>
</evidence>
<evidence type="ECO:0000256" key="1">
    <source>
        <dbReference type="ARBA" id="ARBA00005031"/>
    </source>
</evidence>
<accession>A0A0G0SZV6</accession>
<name>A0A0G0SZV6_9BACT</name>
<dbReference type="AlphaFoldDB" id="A0A0G0SZV6"/>
<dbReference type="SFLD" id="SFLDF00002">
    <property type="entry name" value="enolase"/>
    <property type="match status" value="1"/>
</dbReference>
<dbReference type="PATRIC" id="fig|1618563.3.peg.451"/>
<protein>
    <recommendedName>
        <fullName evidence="4 9">Enolase</fullName>
        <ecNumber evidence="3 9">4.2.1.11</ecNumber>
    </recommendedName>
    <alternativeName>
        <fullName evidence="9">2-phospho-D-glycerate hydro-lyase</fullName>
    </alternativeName>
    <alternativeName>
        <fullName evidence="9">2-phosphoglycerate dehydratase</fullName>
    </alternativeName>
</protein>
<evidence type="ECO:0000256" key="10">
    <source>
        <dbReference type="PIRSR" id="PIRSR001400-1"/>
    </source>
</evidence>
<dbReference type="InterPro" id="IPR020811">
    <property type="entry name" value="Enolase_N"/>
</dbReference>
<dbReference type="SMART" id="SM01192">
    <property type="entry name" value="Enolase_C"/>
    <property type="match status" value="1"/>
</dbReference>
<organism evidence="15 16">
    <name type="scientific">Candidatus Woesebacteria bacterium GW2011_GWA2_40_7b</name>
    <dbReference type="NCBI Taxonomy" id="1618563"/>
    <lineage>
        <taxon>Bacteria</taxon>
        <taxon>Candidatus Woeseibacteriota</taxon>
    </lineage>
</organism>
<dbReference type="PANTHER" id="PTHR11902:SF1">
    <property type="entry name" value="ENOLASE"/>
    <property type="match status" value="1"/>
</dbReference>
<comment type="function">
    <text evidence="9">Catalyzes the reversible conversion of 2-phosphoglycerate (2-PG) into phosphoenolpyruvate (PEP). It is essential for the degradation of carbohydrates via glycolysis.</text>
</comment>
<comment type="cofactor">
    <cofactor evidence="12">
        <name>Mg(2+)</name>
        <dbReference type="ChEBI" id="CHEBI:18420"/>
    </cofactor>
    <text evidence="12">Mg(2+) is required for catalysis and for stabilizing the dimer.</text>
</comment>
<dbReference type="NCBIfam" id="TIGR01060">
    <property type="entry name" value="eno"/>
    <property type="match status" value="1"/>
</dbReference>
<feature type="domain" description="Enolase C-terminal TIM barrel" evidence="13">
    <location>
        <begin position="146"/>
        <end position="425"/>
    </location>
</feature>
<dbReference type="SFLD" id="SFLDS00001">
    <property type="entry name" value="Enolase"/>
    <property type="match status" value="1"/>
</dbReference>
<feature type="domain" description="Enolase N-terminal" evidence="14">
    <location>
        <begin position="4"/>
        <end position="134"/>
    </location>
</feature>
<evidence type="ECO:0000256" key="3">
    <source>
        <dbReference type="ARBA" id="ARBA00012058"/>
    </source>
</evidence>
<feature type="binding site" evidence="11">
    <location>
        <begin position="371"/>
        <end position="374"/>
    </location>
    <ligand>
        <name>substrate</name>
    </ligand>
</feature>
<feature type="active site" description="Proton acceptor" evidence="9 10">
    <location>
        <position position="344"/>
    </location>
</feature>
<sequence>MSKITHIWAREILDSRGIPTVETACILDSGSVAVSSVPGGTSAGSHEALELRDTDNKRYLGKGVLRAVDNVNKVLGPEIIGMDPQDQVSIDKKLIEMDGTENKSKYGANAILSLSEVVVKSGASSAGQQLYTWIYTLAARNGMTHKARMPTPLFNMINGGLHGAGNLDFQEFWVIPASSKPFSEGLEMGVEIYLTIGENLKRRGAIHSVGDEGGFAPNLFTNADAFEIFVESIKQTEYSLGRDVFLGLDVAANSFFNNGVYLIKDRTNGMDGEQLLEYYKGLCNQYKLAILEDPFQEDAWEDWCKISVEMGSSIIIVGDDLLATNPKRVAKAIQEKACNSILIKPNQIGTVTETFEVIKMAKDAGWKVIVSHRSGETNDSFIADFGVGVGADYIKSGAPCRGERVAKYNRLSTIEVELSRMVTEK</sequence>
<proteinExistence type="inferred from homology"/>
<dbReference type="EC" id="4.2.1.11" evidence="3 9"/>
<feature type="binding site" evidence="9">
    <location>
        <position position="170"/>
    </location>
    <ligand>
        <name>(2R)-2-phosphoglycerate</name>
        <dbReference type="ChEBI" id="CHEBI:58289"/>
    </ligand>
</feature>
<feature type="binding site" evidence="11">
    <location>
        <position position="171"/>
    </location>
    <ligand>
        <name>substrate</name>
    </ligand>
</feature>
<feature type="binding site" evidence="9 12">
    <location>
        <position position="292"/>
    </location>
    <ligand>
        <name>Mg(2+)</name>
        <dbReference type="ChEBI" id="CHEBI:18420"/>
    </ligand>
</feature>
<comment type="pathway">
    <text evidence="1 9">Carbohydrate degradation; glycolysis; pyruvate from D-glyceraldehyde 3-phosphate: step 4/5.</text>
</comment>
<evidence type="ECO:0000256" key="2">
    <source>
        <dbReference type="ARBA" id="ARBA00009604"/>
    </source>
</evidence>
<evidence type="ECO:0000313" key="16">
    <source>
        <dbReference type="Proteomes" id="UP000034562"/>
    </source>
</evidence>
<dbReference type="GO" id="GO:0005576">
    <property type="term" value="C:extracellular region"/>
    <property type="evidence" value="ECO:0007669"/>
    <property type="project" value="UniProtKB-SubCell"/>
</dbReference>
<dbReference type="HAMAP" id="MF_00318">
    <property type="entry name" value="Enolase"/>
    <property type="match status" value="1"/>
</dbReference>
<feature type="binding site" evidence="9 12">
    <location>
        <position position="319"/>
    </location>
    <ligand>
        <name>Mg(2+)</name>
        <dbReference type="ChEBI" id="CHEBI:18420"/>
    </ligand>
</feature>
<dbReference type="PRINTS" id="PR00148">
    <property type="entry name" value="ENOLASE"/>
</dbReference>
<comment type="similarity">
    <text evidence="2 9">Belongs to the enolase family.</text>
</comment>
<evidence type="ECO:0000259" key="14">
    <source>
        <dbReference type="SMART" id="SM01193"/>
    </source>
</evidence>
<dbReference type="Pfam" id="PF03952">
    <property type="entry name" value="Enolase_N"/>
    <property type="match status" value="1"/>
</dbReference>
<dbReference type="EMBL" id="LBZK01000023">
    <property type="protein sequence ID" value="KKR70358.1"/>
    <property type="molecule type" value="Genomic_DNA"/>
</dbReference>
<dbReference type="PANTHER" id="PTHR11902">
    <property type="entry name" value="ENOLASE"/>
    <property type="match status" value="1"/>
</dbReference>
<dbReference type="InterPro" id="IPR020810">
    <property type="entry name" value="Enolase_C"/>
</dbReference>
<comment type="catalytic activity">
    <reaction evidence="9">
        <text>(2R)-2-phosphoglycerate = phosphoenolpyruvate + H2O</text>
        <dbReference type="Rhea" id="RHEA:10164"/>
        <dbReference type="ChEBI" id="CHEBI:15377"/>
        <dbReference type="ChEBI" id="CHEBI:58289"/>
        <dbReference type="ChEBI" id="CHEBI:58702"/>
        <dbReference type="EC" id="4.2.1.11"/>
    </reaction>
</comment>
<keyword evidence="8 9" id="KW-0456">Lyase</keyword>
<dbReference type="PROSITE" id="PS00164">
    <property type="entry name" value="ENOLASE"/>
    <property type="match status" value="1"/>
</dbReference>
<feature type="binding site" evidence="11">
    <location>
        <position position="292"/>
    </location>
    <ligand>
        <name>substrate</name>
    </ligand>
</feature>
<dbReference type="Gene3D" id="3.30.390.10">
    <property type="entry name" value="Enolase-like, N-terminal domain"/>
    <property type="match status" value="1"/>
</dbReference>
<evidence type="ECO:0000256" key="12">
    <source>
        <dbReference type="PIRSR" id="PIRSR001400-3"/>
    </source>
</evidence>
<dbReference type="SFLD" id="SFLDG00178">
    <property type="entry name" value="enolase"/>
    <property type="match status" value="1"/>
</dbReference>
<feature type="binding site" evidence="11">
    <location>
        <position position="319"/>
    </location>
    <ligand>
        <name>substrate</name>
    </ligand>
</feature>
<evidence type="ECO:0000256" key="4">
    <source>
        <dbReference type="ARBA" id="ARBA00017068"/>
    </source>
</evidence>
<dbReference type="InterPro" id="IPR020809">
    <property type="entry name" value="Enolase_CS"/>
</dbReference>
<dbReference type="GO" id="GO:0009986">
    <property type="term" value="C:cell surface"/>
    <property type="evidence" value="ECO:0007669"/>
    <property type="project" value="UniProtKB-SubCell"/>
</dbReference>
<evidence type="ECO:0000256" key="9">
    <source>
        <dbReference type="HAMAP-Rule" id="MF_00318"/>
    </source>
</evidence>
<evidence type="ECO:0000256" key="5">
    <source>
        <dbReference type="ARBA" id="ARBA00022525"/>
    </source>
</evidence>
<dbReference type="UniPathway" id="UPA00109">
    <property type="reaction ID" value="UER00187"/>
</dbReference>
<dbReference type="SUPFAM" id="SSF54826">
    <property type="entry name" value="Enolase N-terminal domain-like"/>
    <property type="match status" value="1"/>
</dbReference>
<comment type="cofactor">
    <cofactor evidence="9">
        <name>Mg(2+)</name>
        <dbReference type="ChEBI" id="CHEBI:18420"/>
    </cofactor>
    <text evidence="9">Binds a second Mg(2+) ion via substrate during catalysis.</text>
</comment>
<dbReference type="Proteomes" id="UP000034562">
    <property type="component" value="Unassembled WGS sequence"/>
</dbReference>
<feature type="binding site" evidence="11">
    <location>
        <position position="162"/>
    </location>
    <ligand>
        <name>substrate</name>
    </ligand>
</feature>
<gene>
    <name evidence="9" type="primary">eno</name>
    <name evidence="15" type="ORF">UU12_C0023G0031</name>
</gene>
<feature type="binding site" evidence="9 12">
    <location>
        <position position="249"/>
    </location>
    <ligand>
        <name>Mg(2+)</name>
        <dbReference type="ChEBI" id="CHEBI:18420"/>
    </ligand>
</feature>
<keyword evidence="9 12" id="KW-0479">Metal-binding</keyword>
<dbReference type="InterPro" id="IPR036849">
    <property type="entry name" value="Enolase-like_C_sf"/>
</dbReference>
<comment type="subcellular location">
    <subcellularLocation>
        <location evidence="9">Cytoplasm</location>
    </subcellularLocation>
    <subcellularLocation>
        <location evidence="9">Secreted</location>
    </subcellularLocation>
    <subcellularLocation>
        <location evidence="9">Cell surface</location>
    </subcellularLocation>
    <text evidence="9">Fractions of enolase are present in both the cytoplasm and on the cell surface.</text>
</comment>
<evidence type="ECO:0000259" key="13">
    <source>
        <dbReference type="SMART" id="SM01192"/>
    </source>
</evidence>
<feature type="binding site" evidence="9">
    <location>
        <position position="395"/>
    </location>
    <ligand>
        <name>(2R)-2-phosphoglycerate</name>
        <dbReference type="ChEBI" id="CHEBI:58289"/>
    </ligand>
</feature>
<dbReference type="Gene3D" id="3.20.20.120">
    <property type="entry name" value="Enolase-like C-terminal domain"/>
    <property type="match status" value="1"/>
</dbReference>
<feature type="active site" description="Proton donor" evidence="9 10">
    <location>
        <position position="212"/>
    </location>
</feature>
<dbReference type="GO" id="GO:0004634">
    <property type="term" value="F:phosphopyruvate hydratase activity"/>
    <property type="evidence" value="ECO:0007669"/>
    <property type="project" value="UniProtKB-UniRule"/>
</dbReference>
<dbReference type="PIRSF" id="PIRSF001400">
    <property type="entry name" value="Enolase"/>
    <property type="match status" value="1"/>
</dbReference>
<feature type="binding site" evidence="9">
    <location>
        <position position="374"/>
    </location>
    <ligand>
        <name>(2R)-2-phosphoglycerate</name>
        <dbReference type="ChEBI" id="CHEBI:58289"/>
    </ligand>
</feature>
<keyword evidence="7 9" id="KW-0324">Glycolysis</keyword>
<comment type="caution">
    <text evidence="15">The sequence shown here is derived from an EMBL/GenBank/DDBJ whole genome shotgun (WGS) entry which is preliminary data.</text>
</comment>
<feature type="binding site" evidence="11">
    <location>
        <position position="395"/>
    </location>
    <ligand>
        <name>substrate</name>
    </ligand>
</feature>
<evidence type="ECO:0000256" key="8">
    <source>
        <dbReference type="ARBA" id="ARBA00023239"/>
    </source>
</evidence>
<evidence type="ECO:0000313" key="15">
    <source>
        <dbReference type="EMBL" id="KKR70358.1"/>
    </source>
</evidence>
<dbReference type="GO" id="GO:0006096">
    <property type="term" value="P:glycolytic process"/>
    <property type="evidence" value="ECO:0007669"/>
    <property type="project" value="UniProtKB-UniRule"/>
</dbReference>
<dbReference type="CDD" id="cd03313">
    <property type="entry name" value="enolase"/>
    <property type="match status" value="1"/>
</dbReference>
<evidence type="ECO:0000256" key="11">
    <source>
        <dbReference type="PIRSR" id="PIRSR001400-2"/>
    </source>
</evidence>
<dbReference type="STRING" id="1618563.UU12_C0023G0031"/>
<dbReference type="InterPro" id="IPR000941">
    <property type="entry name" value="Enolase"/>
</dbReference>
<feature type="binding site" evidence="9">
    <location>
        <position position="373"/>
    </location>
    <ligand>
        <name>(2R)-2-phosphoglycerate</name>
        <dbReference type="ChEBI" id="CHEBI:58289"/>
    </ligand>
</feature>
<feature type="binding site" evidence="9">
    <location>
        <position position="344"/>
    </location>
    <ligand>
        <name>(2R)-2-phosphoglycerate</name>
        <dbReference type="ChEBI" id="CHEBI:58289"/>
    </ligand>
</feature>
<dbReference type="GO" id="GO:0000287">
    <property type="term" value="F:magnesium ion binding"/>
    <property type="evidence" value="ECO:0007669"/>
    <property type="project" value="UniProtKB-UniRule"/>
</dbReference>